<dbReference type="InterPro" id="IPR050373">
    <property type="entry name" value="Fibrinogen_C-term_domain"/>
</dbReference>
<dbReference type="PANTHER" id="PTHR19143:SF444">
    <property type="entry name" value="PROTEIN SCABROUS"/>
    <property type="match status" value="1"/>
</dbReference>
<evidence type="ECO:0000259" key="4">
    <source>
        <dbReference type="PROSITE" id="PS51406"/>
    </source>
</evidence>
<dbReference type="PROSITE" id="PS50948">
    <property type="entry name" value="PAN"/>
    <property type="match status" value="1"/>
</dbReference>
<reference evidence="5" key="1">
    <citation type="submission" date="2021-10" db="EMBL/GenBank/DDBJ databases">
        <title>Tropical sea cucumber genome reveals ecological adaptation and Cuvierian tubules defense mechanism.</title>
        <authorList>
            <person name="Chen T."/>
        </authorList>
    </citation>
    <scope>NUCLEOTIDE SEQUENCE</scope>
    <source>
        <strain evidence="5">Nanhai2018</strain>
        <tissue evidence="5">Muscle</tissue>
    </source>
</reference>
<dbReference type="OrthoDB" id="6145874at2759"/>
<feature type="chain" id="PRO_5040285317" evidence="2">
    <location>
        <begin position="25"/>
        <end position="401"/>
    </location>
</feature>
<accession>A0A9Q0YK80</accession>
<dbReference type="EMBL" id="JAIZAY010000019">
    <property type="protein sequence ID" value="KAJ8023919.1"/>
    <property type="molecule type" value="Genomic_DNA"/>
</dbReference>
<evidence type="ECO:0000256" key="1">
    <source>
        <dbReference type="ARBA" id="ARBA00023157"/>
    </source>
</evidence>
<dbReference type="InterPro" id="IPR003609">
    <property type="entry name" value="Pan_app"/>
</dbReference>
<dbReference type="Pfam" id="PF00147">
    <property type="entry name" value="Fibrinogen_C"/>
    <property type="match status" value="2"/>
</dbReference>
<protein>
    <submittedName>
        <fullName evidence="5">Tenascin-R</fullName>
    </submittedName>
</protein>
<dbReference type="InterPro" id="IPR014716">
    <property type="entry name" value="Fibrinogen_a/b/g_C_1"/>
</dbReference>
<dbReference type="Gene3D" id="3.90.215.10">
    <property type="entry name" value="Gamma Fibrinogen, chain A, domain 1"/>
    <property type="match status" value="1"/>
</dbReference>
<sequence length="401" mass="45450">MKCLKLSFGITIAFLALHVNRVYSQCTGSWKYMERTSSDKNHMLENHLVRNVTGIRSALECLSVCVKYGTICESINFSEKLQECHVNGDTKSGSPGDFVSDSRFDYYAPGSSHWMDSQTHACSDADACYNSADCTEYCHPPWYRCGCAVDFTGEQCTLSTHYDGVASSCKAYLDAGHTTSGVLQIDPDGQGQFDVYCDMDTDGGGWTLFQPLLQPSHVECRVRYHHDRAYFLRSLVLQKRFDGSVDFYRSWSDYVNGFGSVSGEYWLGLEKLYRMASSTKTLRVDLTDWNWSSYYAQYNFYIHNSGDRYRGYFSSYSGTAGDSLSYHNGYRFSTYDYDSDNYGGNCASSYHGAWWYNACHHSNLNGKYVNGGSTSENAVGAVWYHLHGHNYALMLIEMKIR</sequence>
<dbReference type="Proteomes" id="UP001152320">
    <property type="component" value="Chromosome 19"/>
</dbReference>
<gene>
    <name evidence="5" type="ORF">HOLleu_36494</name>
</gene>
<dbReference type="PROSITE" id="PS00514">
    <property type="entry name" value="FIBRINOGEN_C_1"/>
    <property type="match status" value="1"/>
</dbReference>
<organism evidence="5 6">
    <name type="scientific">Holothuria leucospilota</name>
    <name type="common">Black long sea cucumber</name>
    <name type="synonym">Mertensiothuria leucospilota</name>
    <dbReference type="NCBI Taxonomy" id="206669"/>
    <lineage>
        <taxon>Eukaryota</taxon>
        <taxon>Metazoa</taxon>
        <taxon>Echinodermata</taxon>
        <taxon>Eleutherozoa</taxon>
        <taxon>Echinozoa</taxon>
        <taxon>Holothuroidea</taxon>
        <taxon>Aspidochirotacea</taxon>
        <taxon>Aspidochirotida</taxon>
        <taxon>Holothuriidae</taxon>
        <taxon>Holothuria</taxon>
    </lineage>
</organism>
<dbReference type="CDD" id="cd01099">
    <property type="entry name" value="PAN_AP_HGF"/>
    <property type="match status" value="1"/>
</dbReference>
<dbReference type="InterPro" id="IPR002181">
    <property type="entry name" value="Fibrinogen_a/b/g_C_dom"/>
</dbReference>
<dbReference type="AlphaFoldDB" id="A0A9Q0YK80"/>
<dbReference type="SUPFAM" id="SSF56496">
    <property type="entry name" value="Fibrinogen C-terminal domain-like"/>
    <property type="match status" value="1"/>
</dbReference>
<feature type="domain" description="Fibrinogen C-terminal" evidence="4">
    <location>
        <begin position="160"/>
        <end position="401"/>
    </location>
</feature>
<evidence type="ECO:0000313" key="5">
    <source>
        <dbReference type="EMBL" id="KAJ8023919.1"/>
    </source>
</evidence>
<dbReference type="InterPro" id="IPR036056">
    <property type="entry name" value="Fibrinogen-like_C"/>
</dbReference>
<keyword evidence="1" id="KW-1015">Disulfide bond</keyword>
<keyword evidence="2" id="KW-0732">Signal</keyword>
<dbReference type="Pfam" id="PF00024">
    <property type="entry name" value="PAN_1"/>
    <property type="match status" value="1"/>
</dbReference>
<dbReference type="NCBIfam" id="NF040941">
    <property type="entry name" value="GGGWT_bact"/>
    <property type="match status" value="1"/>
</dbReference>
<comment type="caution">
    <text evidence="5">The sequence shown here is derived from an EMBL/GenBank/DDBJ whole genome shotgun (WGS) entry which is preliminary data.</text>
</comment>
<evidence type="ECO:0000259" key="3">
    <source>
        <dbReference type="PROSITE" id="PS50948"/>
    </source>
</evidence>
<proteinExistence type="predicted"/>
<dbReference type="PROSITE" id="PS00022">
    <property type="entry name" value="EGF_1"/>
    <property type="match status" value="1"/>
</dbReference>
<dbReference type="SUPFAM" id="SSF57414">
    <property type="entry name" value="Hairpin loop containing domain-like"/>
    <property type="match status" value="1"/>
</dbReference>
<feature type="domain" description="Apple" evidence="3">
    <location>
        <begin position="26"/>
        <end position="111"/>
    </location>
</feature>
<evidence type="ECO:0000256" key="2">
    <source>
        <dbReference type="SAM" id="SignalP"/>
    </source>
</evidence>
<dbReference type="PROSITE" id="PS51406">
    <property type="entry name" value="FIBRINOGEN_C_2"/>
    <property type="match status" value="1"/>
</dbReference>
<dbReference type="CDD" id="cd00087">
    <property type="entry name" value="FReD"/>
    <property type="match status" value="1"/>
</dbReference>
<dbReference type="SMART" id="SM00186">
    <property type="entry name" value="FBG"/>
    <property type="match status" value="1"/>
</dbReference>
<feature type="signal peptide" evidence="2">
    <location>
        <begin position="1"/>
        <end position="24"/>
    </location>
</feature>
<dbReference type="InterPro" id="IPR020837">
    <property type="entry name" value="Fibrinogen_CS"/>
</dbReference>
<dbReference type="Gene3D" id="3.50.4.10">
    <property type="entry name" value="Hepatocyte Growth Factor"/>
    <property type="match status" value="1"/>
</dbReference>
<dbReference type="GO" id="GO:0005615">
    <property type="term" value="C:extracellular space"/>
    <property type="evidence" value="ECO:0007669"/>
    <property type="project" value="TreeGrafter"/>
</dbReference>
<keyword evidence="6" id="KW-1185">Reference proteome</keyword>
<name>A0A9Q0YK80_HOLLE</name>
<evidence type="ECO:0000313" key="6">
    <source>
        <dbReference type="Proteomes" id="UP001152320"/>
    </source>
</evidence>
<dbReference type="InterPro" id="IPR000742">
    <property type="entry name" value="EGF"/>
</dbReference>
<dbReference type="PANTHER" id="PTHR19143">
    <property type="entry name" value="FIBRINOGEN/TENASCIN/ANGIOPOEITIN"/>
    <property type="match status" value="1"/>
</dbReference>